<gene>
    <name evidence="6" type="ORF">THAOC_25807</name>
</gene>
<keyword evidence="2 4" id="KW-0863">Zinc-finger</keyword>
<evidence type="ECO:0000256" key="4">
    <source>
        <dbReference type="PROSITE-ProRule" id="PRU00175"/>
    </source>
</evidence>
<dbReference type="InterPro" id="IPR001841">
    <property type="entry name" value="Znf_RING"/>
</dbReference>
<dbReference type="Proteomes" id="UP000266841">
    <property type="component" value="Unassembled WGS sequence"/>
</dbReference>
<proteinExistence type="predicted"/>
<feature type="domain" description="RING-type" evidence="5">
    <location>
        <begin position="11"/>
        <end position="56"/>
    </location>
</feature>
<keyword evidence="3" id="KW-0862">Zinc</keyword>
<protein>
    <recommendedName>
        <fullName evidence="5">RING-type domain-containing protein</fullName>
    </recommendedName>
</protein>
<dbReference type="InterPro" id="IPR047153">
    <property type="entry name" value="TRIM45/56/19-like"/>
</dbReference>
<evidence type="ECO:0000256" key="3">
    <source>
        <dbReference type="ARBA" id="ARBA00022833"/>
    </source>
</evidence>
<dbReference type="InterPro" id="IPR013083">
    <property type="entry name" value="Znf_RING/FYVE/PHD"/>
</dbReference>
<dbReference type="GO" id="GO:0008270">
    <property type="term" value="F:zinc ion binding"/>
    <property type="evidence" value="ECO:0007669"/>
    <property type="project" value="UniProtKB-KW"/>
</dbReference>
<keyword evidence="1" id="KW-0479">Metal-binding</keyword>
<dbReference type="InterPro" id="IPR017907">
    <property type="entry name" value="Znf_RING_CS"/>
</dbReference>
<dbReference type="Gene3D" id="3.30.40.10">
    <property type="entry name" value="Zinc/RING finger domain, C3HC4 (zinc finger)"/>
    <property type="match status" value="1"/>
</dbReference>
<dbReference type="AlphaFoldDB" id="K0RLF0"/>
<organism evidence="6 7">
    <name type="scientific">Thalassiosira oceanica</name>
    <name type="common">Marine diatom</name>
    <dbReference type="NCBI Taxonomy" id="159749"/>
    <lineage>
        <taxon>Eukaryota</taxon>
        <taxon>Sar</taxon>
        <taxon>Stramenopiles</taxon>
        <taxon>Ochrophyta</taxon>
        <taxon>Bacillariophyta</taxon>
        <taxon>Coscinodiscophyceae</taxon>
        <taxon>Thalassiosirophycidae</taxon>
        <taxon>Thalassiosirales</taxon>
        <taxon>Thalassiosiraceae</taxon>
        <taxon>Thalassiosira</taxon>
    </lineage>
</organism>
<dbReference type="PROSITE" id="PS50089">
    <property type="entry name" value="ZF_RING_2"/>
    <property type="match status" value="1"/>
</dbReference>
<comment type="caution">
    <text evidence="6">The sequence shown here is derived from an EMBL/GenBank/DDBJ whole genome shotgun (WGS) entry which is preliminary data.</text>
</comment>
<dbReference type="PROSITE" id="PS00518">
    <property type="entry name" value="ZF_RING_1"/>
    <property type="match status" value="1"/>
</dbReference>
<keyword evidence="7" id="KW-1185">Reference proteome</keyword>
<evidence type="ECO:0000313" key="6">
    <source>
        <dbReference type="EMBL" id="EJK54553.1"/>
    </source>
</evidence>
<accession>K0RLF0</accession>
<dbReference type="PANTHER" id="PTHR25462:SF296">
    <property type="entry name" value="MEIOTIC P26, ISOFORM F"/>
    <property type="match status" value="1"/>
</dbReference>
<dbReference type="PANTHER" id="PTHR25462">
    <property type="entry name" value="BONUS, ISOFORM C-RELATED"/>
    <property type="match status" value="1"/>
</dbReference>
<sequence length="123" mass="13772">MNTAVVTEQTCGICLEDSKDPLDLPCGHSFCGGCLDEWRSRYGVEEEMRRKCPICRARIPPSREMVASLHSYRATKQRLENEGDTSSEGYHVTCSLLEEAEEDVGADWDGVTVLEDNNDKQTV</sequence>
<evidence type="ECO:0000313" key="7">
    <source>
        <dbReference type="Proteomes" id="UP000266841"/>
    </source>
</evidence>
<name>K0RLF0_THAOC</name>
<dbReference type="OrthoDB" id="25761at2759"/>
<dbReference type="SMART" id="SM00184">
    <property type="entry name" value="RING"/>
    <property type="match status" value="1"/>
</dbReference>
<evidence type="ECO:0000256" key="2">
    <source>
        <dbReference type="ARBA" id="ARBA00022771"/>
    </source>
</evidence>
<reference evidence="6 7" key="1">
    <citation type="journal article" date="2012" name="Genome Biol.">
        <title>Genome and low-iron response of an oceanic diatom adapted to chronic iron limitation.</title>
        <authorList>
            <person name="Lommer M."/>
            <person name="Specht M."/>
            <person name="Roy A.S."/>
            <person name="Kraemer L."/>
            <person name="Andreson R."/>
            <person name="Gutowska M.A."/>
            <person name="Wolf J."/>
            <person name="Bergner S.V."/>
            <person name="Schilhabel M.B."/>
            <person name="Klostermeier U.C."/>
            <person name="Beiko R.G."/>
            <person name="Rosenstiel P."/>
            <person name="Hippler M."/>
            <person name="Laroche J."/>
        </authorList>
    </citation>
    <scope>NUCLEOTIDE SEQUENCE [LARGE SCALE GENOMIC DNA]</scope>
    <source>
        <strain evidence="6 7">CCMP1005</strain>
    </source>
</reference>
<evidence type="ECO:0000259" key="5">
    <source>
        <dbReference type="PROSITE" id="PS50089"/>
    </source>
</evidence>
<evidence type="ECO:0000256" key="1">
    <source>
        <dbReference type="ARBA" id="ARBA00022723"/>
    </source>
</evidence>
<dbReference type="InterPro" id="IPR018957">
    <property type="entry name" value="Znf_C3HC4_RING-type"/>
</dbReference>
<dbReference type="EMBL" id="AGNL01035661">
    <property type="protein sequence ID" value="EJK54553.1"/>
    <property type="molecule type" value="Genomic_DNA"/>
</dbReference>
<dbReference type="Pfam" id="PF00097">
    <property type="entry name" value="zf-C3HC4"/>
    <property type="match status" value="1"/>
</dbReference>
<dbReference type="SUPFAM" id="SSF57850">
    <property type="entry name" value="RING/U-box"/>
    <property type="match status" value="1"/>
</dbReference>
<feature type="non-terminal residue" evidence="6">
    <location>
        <position position="123"/>
    </location>
</feature>